<gene>
    <name evidence="2" type="ORF">EV702DRAFT_1052004</name>
</gene>
<evidence type="ECO:0000313" key="2">
    <source>
        <dbReference type="EMBL" id="KAG1762992.1"/>
    </source>
</evidence>
<feature type="region of interest" description="Disordered" evidence="1">
    <location>
        <begin position="1"/>
        <end position="24"/>
    </location>
</feature>
<evidence type="ECO:0000313" key="3">
    <source>
        <dbReference type="Proteomes" id="UP000714275"/>
    </source>
</evidence>
<comment type="caution">
    <text evidence="2">The sequence shown here is derived from an EMBL/GenBank/DDBJ whole genome shotgun (WGS) entry which is preliminary data.</text>
</comment>
<accession>A0A9P7CVL3</accession>
<protein>
    <submittedName>
        <fullName evidence="2">Uncharacterized protein</fullName>
    </submittedName>
</protein>
<dbReference type="Proteomes" id="UP000714275">
    <property type="component" value="Unassembled WGS sequence"/>
</dbReference>
<reference evidence="2" key="1">
    <citation type="journal article" date="2020" name="New Phytol.">
        <title>Comparative genomics reveals dynamic genome evolution in host specialist ectomycorrhizal fungi.</title>
        <authorList>
            <person name="Lofgren L.A."/>
            <person name="Nguyen N.H."/>
            <person name="Vilgalys R."/>
            <person name="Ruytinx J."/>
            <person name="Liao H.L."/>
            <person name="Branco S."/>
            <person name="Kuo A."/>
            <person name="LaButti K."/>
            <person name="Lipzen A."/>
            <person name="Andreopoulos W."/>
            <person name="Pangilinan J."/>
            <person name="Riley R."/>
            <person name="Hundley H."/>
            <person name="Na H."/>
            <person name="Barry K."/>
            <person name="Grigoriev I.V."/>
            <person name="Stajich J.E."/>
            <person name="Kennedy P.G."/>
        </authorList>
    </citation>
    <scope>NUCLEOTIDE SEQUENCE</scope>
    <source>
        <strain evidence="2">DOB743</strain>
    </source>
</reference>
<proteinExistence type="predicted"/>
<keyword evidence="3" id="KW-1185">Reference proteome</keyword>
<organism evidence="2 3">
    <name type="scientific">Suillus placidus</name>
    <dbReference type="NCBI Taxonomy" id="48579"/>
    <lineage>
        <taxon>Eukaryota</taxon>
        <taxon>Fungi</taxon>
        <taxon>Dikarya</taxon>
        <taxon>Basidiomycota</taxon>
        <taxon>Agaricomycotina</taxon>
        <taxon>Agaricomycetes</taxon>
        <taxon>Agaricomycetidae</taxon>
        <taxon>Boletales</taxon>
        <taxon>Suillineae</taxon>
        <taxon>Suillaceae</taxon>
        <taxon>Suillus</taxon>
    </lineage>
</organism>
<feature type="compositionally biased region" description="Low complexity" evidence="1">
    <location>
        <begin position="9"/>
        <end position="24"/>
    </location>
</feature>
<dbReference type="AlphaFoldDB" id="A0A9P7CVL3"/>
<name>A0A9P7CVL3_9AGAM</name>
<sequence length="115" mass="12366">MNPGESSRPLSTTRSSAAPPTTFADPIHHISSWWPVRGGHAQPRIVDVSLAQAKEARSIHFLIRNAAAGAPKRNKDIVPDEFLDPPSPNPDSQQPTGAVQTNTGEHGGDRSCFCF</sequence>
<feature type="region of interest" description="Disordered" evidence="1">
    <location>
        <begin position="68"/>
        <end position="115"/>
    </location>
</feature>
<dbReference type="OrthoDB" id="2691712at2759"/>
<dbReference type="EMBL" id="JABBWD010000185">
    <property type="protein sequence ID" value="KAG1762992.1"/>
    <property type="molecule type" value="Genomic_DNA"/>
</dbReference>
<evidence type="ECO:0000256" key="1">
    <source>
        <dbReference type="SAM" id="MobiDB-lite"/>
    </source>
</evidence>